<dbReference type="PANTHER" id="PTHR24282:SF141">
    <property type="entry name" value="CYTOCHROME P450 714C3"/>
    <property type="match status" value="1"/>
</dbReference>
<dbReference type="GO" id="GO:0016020">
    <property type="term" value="C:membrane"/>
    <property type="evidence" value="ECO:0007669"/>
    <property type="project" value="UniProtKB-SubCell"/>
</dbReference>
<keyword evidence="8 17" id="KW-0479">Metal-binding</keyword>
<evidence type="ECO:0000256" key="12">
    <source>
        <dbReference type="ARBA" id="ARBA00022989"/>
    </source>
</evidence>
<feature type="transmembrane region" description="Helical" evidence="20">
    <location>
        <begin position="964"/>
        <end position="987"/>
    </location>
</feature>
<dbReference type="Gramene" id="OPUNC12G01110.1">
    <property type="protein sequence ID" value="OPUNC12G01110.1"/>
    <property type="gene ID" value="OPUNC12G01110"/>
</dbReference>
<comment type="catalytic activity">
    <reaction evidence="1">
        <text>S-ubiquitinyl-[E2 ubiquitin-conjugating enzyme]-L-cysteine + [acceptor protein]-L-lysine = [E2 ubiquitin-conjugating enzyme]-L-cysteine + N(6)-ubiquitinyl-[acceptor protein]-L-lysine.</text>
        <dbReference type="EC" id="2.3.2.27"/>
    </reaction>
</comment>
<dbReference type="PROSITE" id="PS50089">
    <property type="entry name" value="ZF_RING_2"/>
    <property type="match status" value="1"/>
</dbReference>
<dbReference type="GO" id="GO:0020037">
    <property type="term" value="F:heme binding"/>
    <property type="evidence" value="ECO:0007669"/>
    <property type="project" value="InterPro"/>
</dbReference>
<feature type="compositionally biased region" description="Polar residues" evidence="19">
    <location>
        <begin position="108"/>
        <end position="129"/>
    </location>
</feature>
<evidence type="ECO:0000256" key="10">
    <source>
        <dbReference type="ARBA" id="ARBA00022786"/>
    </source>
</evidence>
<keyword evidence="7 20" id="KW-0812">Transmembrane</keyword>
<evidence type="ECO:0000313" key="23">
    <source>
        <dbReference type="Proteomes" id="UP000026962"/>
    </source>
</evidence>
<dbReference type="InterPro" id="IPR017972">
    <property type="entry name" value="Cyt_P450_CS"/>
</dbReference>
<keyword evidence="9 18" id="KW-0863">Zinc-finger</keyword>
<dbReference type="FunFam" id="3.30.40.10:FF:000022">
    <property type="entry name" value="E3 ubiquitin-protein ligase RING1-like"/>
    <property type="match status" value="1"/>
</dbReference>
<keyword evidence="6" id="KW-0808">Transferase</keyword>
<evidence type="ECO:0000313" key="22">
    <source>
        <dbReference type="EnsemblPlants" id="OPUNC12G01110.1"/>
    </source>
</evidence>
<keyword evidence="16 20" id="KW-0472">Membrane</keyword>
<evidence type="ECO:0000256" key="18">
    <source>
        <dbReference type="PROSITE-ProRule" id="PRU00175"/>
    </source>
</evidence>
<dbReference type="InterPro" id="IPR001128">
    <property type="entry name" value="Cyt_P450"/>
</dbReference>
<dbReference type="PROSITE" id="PS00086">
    <property type="entry name" value="CYTOCHROME_P450"/>
    <property type="match status" value="2"/>
</dbReference>
<dbReference type="EC" id="2.3.2.27" evidence="4"/>
<dbReference type="HOGENOM" id="CLU_004607_1_0_1"/>
<evidence type="ECO:0000256" key="3">
    <source>
        <dbReference type="ARBA" id="ARBA00010617"/>
    </source>
</evidence>
<evidence type="ECO:0000256" key="11">
    <source>
        <dbReference type="ARBA" id="ARBA00022833"/>
    </source>
</evidence>
<evidence type="ECO:0000256" key="7">
    <source>
        <dbReference type="ARBA" id="ARBA00022692"/>
    </source>
</evidence>
<dbReference type="SMART" id="SM00184">
    <property type="entry name" value="RING"/>
    <property type="match status" value="1"/>
</dbReference>
<reference evidence="22" key="1">
    <citation type="submission" date="2015-04" db="UniProtKB">
        <authorList>
            <consortium name="EnsemblPlants"/>
        </authorList>
    </citation>
    <scope>IDENTIFICATION</scope>
</reference>
<dbReference type="GO" id="GO:0005506">
    <property type="term" value="F:iron ion binding"/>
    <property type="evidence" value="ECO:0007669"/>
    <property type="project" value="InterPro"/>
</dbReference>
<dbReference type="InterPro" id="IPR036396">
    <property type="entry name" value="Cyt_P450_sf"/>
</dbReference>
<dbReference type="CDD" id="cd20640">
    <property type="entry name" value="CYP714"/>
    <property type="match status" value="2"/>
</dbReference>
<dbReference type="GO" id="GO:0008270">
    <property type="term" value="F:zinc ion binding"/>
    <property type="evidence" value="ECO:0007669"/>
    <property type="project" value="UniProtKB-KW"/>
</dbReference>
<dbReference type="Gene3D" id="3.30.40.10">
    <property type="entry name" value="Zinc/RING finger domain, C3HC4 (zinc finger)"/>
    <property type="match status" value="1"/>
</dbReference>
<evidence type="ECO:0000259" key="21">
    <source>
        <dbReference type="PROSITE" id="PS50089"/>
    </source>
</evidence>
<dbReference type="GO" id="GO:0061630">
    <property type="term" value="F:ubiquitin protein ligase activity"/>
    <property type="evidence" value="ECO:0007669"/>
    <property type="project" value="UniProtKB-EC"/>
</dbReference>
<feature type="domain" description="RING-type" evidence="21">
    <location>
        <begin position="334"/>
        <end position="375"/>
    </location>
</feature>
<keyword evidence="15" id="KW-0503">Monooxygenase</keyword>
<dbReference type="eggNOG" id="KOG0157">
    <property type="taxonomic scope" value="Eukaryota"/>
</dbReference>
<comment type="similarity">
    <text evidence="3">Belongs to the cytochrome P450 family.</text>
</comment>
<dbReference type="GO" id="GO:0016705">
    <property type="term" value="F:oxidoreductase activity, acting on paired donors, with incorporation or reduction of molecular oxygen"/>
    <property type="evidence" value="ECO:0007669"/>
    <property type="project" value="InterPro"/>
</dbReference>
<dbReference type="InterPro" id="IPR002401">
    <property type="entry name" value="Cyt_P450_E_grp-I"/>
</dbReference>
<evidence type="ECO:0000256" key="14">
    <source>
        <dbReference type="ARBA" id="ARBA00023004"/>
    </source>
</evidence>
<evidence type="ECO:0000256" key="4">
    <source>
        <dbReference type="ARBA" id="ARBA00012483"/>
    </source>
</evidence>
<feature type="binding site" description="axial binding residue" evidence="17">
    <location>
        <position position="914"/>
    </location>
    <ligand>
        <name>heme</name>
        <dbReference type="ChEBI" id="CHEBI:30413"/>
    </ligand>
    <ligandPart>
        <name>Fe</name>
        <dbReference type="ChEBI" id="CHEBI:18248"/>
    </ligandPart>
</feature>
<dbReference type="Proteomes" id="UP000026962">
    <property type="component" value="Chromosome 12"/>
</dbReference>
<dbReference type="PRINTS" id="PR00463">
    <property type="entry name" value="EP450I"/>
</dbReference>
<keyword evidence="5 17" id="KW-0349">Heme</keyword>
<keyword evidence="13" id="KW-0560">Oxidoreductase</keyword>
<organism evidence="22">
    <name type="scientific">Oryza punctata</name>
    <name type="common">Red rice</name>
    <dbReference type="NCBI Taxonomy" id="4537"/>
    <lineage>
        <taxon>Eukaryota</taxon>
        <taxon>Viridiplantae</taxon>
        <taxon>Streptophyta</taxon>
        <taxon>Embryophyta</taxon>
        <taxon>Tracheophyta</taxon>
        <taxon>Spermatophyta</taxon>
        <taxon>Magnoliopsida</taxon>
        <taxon>Liliopsida</taxon>
        <taxon>Poales</taxon>
        <taxon>Poaceae</taxon>
        <taxon>BOP clade</taxon>
        <taxon>Oryzoideae</taxon>
        <taxon>Oryzeae</taxon>
        <taxon>Oryzinae</taxon>
        <taxon>Oryza</taxon>
    </lineage>
</organism>
<dbReference type="eggNOG" id="KOG0800">
    <property type="taxonomic scope" value="Eukaryota"/>
</dbReference>
<keyword evidence="23" id="KW-1185">Reference proteome</keyword>
<dbReference type="PANTHER" id="PTHR24282">
    <property type="entry name" value="CYTOCHROME P450 FAMILY MEMBER"/>
    <property type="match status" value="1"/>
</dbReference>
<dbReference type="SUPFAM" id="SSF48264">
    <property type="entry name" value="Cytochrome P450"/>
    <property type="match status" value="2"/>
</dbReference>
<feature type="region of interest" description="Disordered" evidence="19">
    <location>
        <begin position="105"/>
        <end position="135"/>
    </location>
</feature>
<dbReference type="Pfam" id="PF13639">
    <property type="entry name" value="zf-RING_2"/>
    <property type="match status" value="1"/>
</dbReference>
<evidence type="ECO:0000256" key="8">
    <source>
        <dbReference type="ARBA" id="ARBA00022723"/>
    </source>
</evidence>
<evidence type="ECO:0000256" key="1">
    <source>
        <dbReference type="ARBA" id="ARBA00000900"/>
    </source>
</evidence>
<keyword evidence="12 20" id="KW-1133">Transmembrane helix</keyword>
<comment type="subcellular location">
    <subcellularLocation>
        <location evidence="2">Membrane</location>
    </subcellularLocation>
</comment>
<evidence type="ECO:0000256" key="19">
    <source>
        <dbReference type="SAM" id="MobiDB-lite"/>
    </source>
</evidence>
<dbReference type="Gene3D" id="1.10.630.10">
    <property type="entry name" value="Cytochrome P450"/>
    <property type="match status" value="2"/>
</dbReference>
<dbReference type="STRING" id="4537.A0A0E0MIZ7"/>
<comment type="cofactor">
    <cofactor evidence="17">
        <name>heme</name>
        <dbReference type="ChEBI" id="CHEBI:30413"/>
    </cofactor>
</comment>
<dbReference type="InterPro" id="IPR001841">
    <property type="entry name" value="Znf_RING"/>
</dbReference>
<dbReference type="Pfam" id="PF00067">
    <property type="entry name" value="p450"/>
    <property type="match status" value="3"/>
</dbReference>
<evidence type="ECO:0000256" key="15">
    <source>
        <dbReference type="ARBA" id="ARBA00023033"/>
    </source>
</evidence>
<evidence type="ECO:0000256" key="2">
    <source>
        <dbReference type="ARBA" id="ARBA00004370"/>
    </source>
</evidence>
<evidence type="ECO:0000256" key="5">
    <source>
        <dbReference type="ARBA" id="ARBA00022617"/>
    </source>
</evidence>
<name>A0A0E0MIZ7_ORYPU</name>
<dbReference type="GO" id="GO:0004497">
    <property type="term" value="F:monooxygenase activity"/>
    <property type="evidence" value="ECO:0007669"/>
    <property type="project" value="UniProtKB-KW"/>
</dbReference>
<dbReference type="PRINTS" id="PR00385">
    <property type="entry name" value="P450"/>
</dbReference>
<evidence type="ECO:0000256" key="20">
    <source>
        <dbReference type="SAM" id="Phobius"/>
    </source>
</evidence>
<evidence type="ECO:0000256" key="9">
    <source>
        <dbReference type="ARBA" id="ARBA00022771"/>
    </source>
</evidence>
<accession>A0A0E0MIZ7</accession>
<protein>
    <recommendedName>
        <fullName evidence="4">RING-type E3 ubiquitin transferase</fullName>
        <ecNumber evidence="4">2.3.2.27</ecNumber>
    </recommendedName>
</protein>
<keyword evidence="14 17" id="KW-0408">Iron</keyword>
<keyword evidence="10" id="KW-0833">Ubl conjugation pathway</keyword>
<dbReference type="InterPro" id="IPR050665">
    <property type="entry name" value="Cytochrome_P450_Monooxygen"/>
</dbReference>
<keyword evidence="11" id="KW-0862">Zinc</keyword>
<evidence type="ECO:0000256" key="13">
    <source>
        <dbReference type="ARBA" id="ARBA00023002"/>
    </source>
</evidence>
<dbReference type="EnsemblPlants" id="OPUNC12G01110.1">
    <property type="protein sequence ID" value="OPUNC12G01110.1"/>
    <property type="gene ID" value="OPUNC12G01110"/>
</dbReference>
<reference evidence="22" key="2">
    <citation type="submission" date="2018-05" db="EMBL/GenBank/DDBJ databases">
        <title>OpunRS2 (Oryza punctata Reference Sequence Version 2).</title>
        <authorList>
            <person name="Zhang J."/>
            <person name="Kudrna D."/>
            <person name="Lee S."/>
            <person name="Talag J."/>
            <person name="Welchert J."/>
            <person name="Wing R.A."/>
        </authorList>
    </citation>
    <scope>NUCLEOTIDE SEQUENCE [LARGE SCALE GENOMIC DNA]</scope>
</reference>
<dbReference type="OMA" id="IQCIPAD"/>
<dbReference type="GO" id="GO:0006629">
    <property type="term" value="P:lipid metabolic process"/>
    <property type="evidence" value="ECO:0007669"/>
    <property type="project" value="UniProtKB-ARBA"/>
</dbReference>
<evidence type="ECO:0000256" key="6">
    <source>
        <dbReference type="ARBA" id="ARBA00022679"/>
    </source>
</evidence>
<dbReference type="SUPFAM" id="SSF57850">
    <property type="entry name" value="RING/U-box"/>
    <property type="match status" value="1"/>
</dbReference>
<evidence type="ECO:0000256" key="17">
    <source>
        <dbReference type="PIRSR" id="PIRSR602401-1"/>
    </source>
</evidence>
<dbReference type="InterPro" id="IPR013083">
    <property type="entry name" value="Znf_RING/FYVE/PHD"/>
</dbReference>
<proteinExistence type="inferred from homology"/>
<evidence type="ECO:0000256" key="16">
    <source>
        <dbReference type="ARBA" id="ARBA00023136"/>
    </source>
</evidence>
<sequence>MSDHQTHAGDYYPIASQPDVQCLVCTRPFTLDAQVTDTFEALAICRDCKATLLNDDERDELTSGYRQERRRRQRSRTASIDSLEDTFSQEFSQLIDLARRQGRETDIDSSSVVPQHTSYNLTPSQSQRWHASDDESDGLNYVDSVFGGIESTISFGDYGGDSDTSIEEHSLTTRRRISIQLDNESYMKTDTDIDPMNARLDQWDSDDQEDVEESGFDETINTMTQHQQQSHDIQLSGLSEDESEDGVWNWSVAVRQRANVTNLLDDMEGPEMRTTFVGNPDDYVDARQFEMLLEQFAEDNSSRRGAPPAATSFIENLPPVVISSSHQTNGDVICPICKDPIPTRARAKQLPCIHLYHSSCILPWLSSRNTCPICRYELPTDDAEYERSNQATTNVRDIQVVEETSDEQEVQVTRHMTVGAIEETNTSEHNVRVDEQPNSAHRRSGWLFIAAAPVLIPRCESNLQNNQLLKKSFALFYLCNILWLRAVKIRKKLRRQGIRGPKPTFLYGNTKEIKRIQQELKFSQKQRTNNFISTLFPHFLLWRETYGPVFLYSTGAMEILQVSHPDMVKDIGRWTPSELGKPNYLKKSRKALFGGGLFTENGDEWAYQRKIIAPEFFMDKIKGMIQLIEDATVTVLEAWEDMIDDVGGCREIVIDDYLRNLSADVIARACFGSSFTKGEEIFCKLRQLQKAIAQQDAFVGLSALWKYLPTKSNQEIQMLDEQVRLLILDVAKEQHHYQDSHCSLLNAIIDGAQDGRSAAEAEDFIVGNCKTIYFGGHESTAVTAIWCLMLLATHPEWQERARAEAVEVCRGRLTLDFDALRRLKIVTMVVQETLRLYPPASVMMREALTDVKLGNIDVPRGTIVQVPRLMLHLDKEAWGADADEFRPDRFANGVAAACRAAHMYVPFGHGPRTCIGQNLAMAEMKVVLARLLTKFAFSPSPRYRHSPAFRLTIEPGFGLPLMQWLPLIPPVILCILLFSYVYIILWLRPERLRQKLRSQGVRGPKPSFLFGNIPEMRRIQQLAKSAHEQEAGTTDMFSSNYVATLFPYFLHWSRVYGSIYLYSTGSIQVLNVTDPNMVKELANCKSLDLGKPCYLQKERGALLGMGILTSNGDLWVHERKVIAPELFMEKVKGMVNLMIEAAMSMLNSWKNEVEDRGGSAEIVVDEFLRTFSADVISRACFGSSFSEGKEIFVKIRHLQTTMAKQSMLIGVPGSRYVAETTHKYEHDSSTSVNKDLLHAIIQGSEDGPFASCTPEDFIVDNCKNIYFAGHETTSTTAAWCLMLLASHHEWQSRARAEVLDICQGRSLDFDILRKLKTLTMVIQETLRLYPPASFVVREALNDIKLGGIDIPKGTNIRIPIAMAHRDPSVWGPSADKFDPDRFANGIAGACKPPHMYMPFGVGVRTCAGQNLAMVELKVVMSLLLSKFEFKLSPNYVHCPAFRLTIEPGKGVPLIFREL</sequence>